<evidence type="ECO:0000313" key="1">
    <source>
        <dbReference type="EMBL" id="VDL92668.1"/>
    </source>
</evidence>
<reference evidence="1 2" key="2">
    <citation type="submission" date="2018-11" db="EMBL/GenBank/DDBJ databases">
        <authorList>
            <consortium name="Pathogen Informatics"/>
        </authorList>
    </citation>
    <scope>NUCLEOTIDE SEQUENCE [LARGE SCALE GENOMIC DNA]</scope>
    <source>
        <strain evidence="1 2">NST_G2</strain>
    </source>
</reference>
<proteinExistence type="predicted"/>
<accession>A0A183SPY5</accession>
<sequence>MIEKDTGVDLPGHEEQRDSLVVVAELVVTLHLLDVDDFGVFEILRAMFLTLYRLPGVDDVYVQEHPWQEIGPCPSIGTSGSPRGIRVGNWKVG</sequence>
<evidence type="ECO:0000313" key="2">
    <source>
        <dbReference type="Proteomes" id="UP000275846"/>
    </source>
</evidence>
<reference evidence="3" key="1">
    <citation type="submission" date="2016-06" db="UniProtKB">
        <authorList>
            <consortium name="WormBaseParasite"/>
        </authorList>
    </citation>
    <scope>IDENTIFICATION</scope>
</reference>
<evidence type="ECO:0000313" key="3">
    <source>
        <dbReference type="WBParaSite" id="SSLN_0000648001-mRNA-1"/>
    </source>
</evidence>
<name>A0A183SPY5_SCHSO</name>
<keyword evidence="2" id="KW-1185">Reference proteome</keyword>
<dbReference type="AlphaFoldDB" id="A0A183SPY5"/>
<dbReference type="Proteomes" id="UP000275846">
    <property type="component" value="Unassembled WGS sequence"/>
</dbReference>
<gene>
    <name evidence="1" type="ORF">SSLN_LOCUS6283</name>
</gene>
<dbReference type="WBParaSite" id="SSLN_0000648001-mRNA-1">
    <property type="protein sequence ID" value="SSLN_0000648001-mRNA-1"/>
    <property type="gene ID" value="SSLN_0000648001"/>
</dbReference>
<protein>
    <submittedName>
        <fullName evidence="1 3">Uncharacterized protein</fullName>
    </submittedName>
</protein>
<organism evidence="3">
    <name type="scientific">Schistocephalus solidus</name>
    <name type="common">Tapeworm</name>
    <dbReference type="NCBI Taxonomy" id="70667"/>
    <lineage>
        <taxon>Eukaryota</taxon>
        <taxon>Metazoa</taxon>
        <taxon>Spiralia</taxon>
        <taxon>Lophotrochozoa</taxon>
        <taxon>Platyhelminthes</taxon>
        <taxon>Cestoda</taxon>
        <taxon>Eucestoda</taxon>
        <taxon>Diphyllobothriidea</taxon>
        <taxon>Diphyllobothriidae</taxon>
        <taxon>Schistocephalus</taxon>
    </lineage>
</organism>
<dbReference type="EMBL" id="UYSU01033619">
    <property type="protein sequence ID" value="VDL92668.1"/>
    <property type="molecule type" value="Genomic_DNA"/>
</dbReference>